<keyword evidence="8" id="KW-1185">Reference proteome</keyword>
<dbReference type="SUPFAM" id="SSF55424">
    <property type="entry name" value="FAD/NAD-linked reductases, dimerisation (C-terminal) domain"/>
    <property type="match status" value="1"/>
</dbReference>
<keyword evidence="4" id="KW-0560">Oxidoreductase</keyword>
<dbReference type="Proteomes" id="UP001589647">
    <property type="component" value="Unassembled WGS sequence"/>
</dbReference>
<dbReference type="InterPro" id="IPR050446">
    <property type="entry name" value="FAD-oxidoreductase/Apoptosis"/>
</dbReference>
<reference evidence="7 8" key="1">
    <citation type="submission" date="2024-09" db="EMBL/GenBank/DDBJ databases">
        <authorList>
            <person name="Sun Q."/>
            <person name="Mori K."/>
        </authorList>
    </citation>
    <scope>NUCLEOTIDE SEQUENCE [LARGE SCALE GENOMIC DNA]</scope>
    <source>
        <strain evidence="7 8">CCM 3426</strain>
    </source>
</reference>
<dbReference type="EMBL" id="JBHMEI010000027">
    <property type="protein sequence ID" value="MFB9205326.1"/>
    <property type="molecule type" value="Genomic_DNA"/>
</dbReference>
<keyword evidence="2" id="KW-0285">Flavoprotein</keyword>
<evidence type="ECO:0000313" key="7">
    <source>
        <dbReference type="EMBL" id="MFB9205326.1"/>
    </source>
</evidence>
<evidence type="ECO:0000256" key="2">
    <source>
        <dbReference type="ARBA" id="ARBA00022630"/>
    </source>
</evidence>
<organism evidence="7 8">
    <name type="scientific">Nonomuraea spiralis</name>
    <dbReference type="NCBI Taxonomy" id="46182"/>
    <lineage>
        <taxon>Bacteria</taxon>
        <taxon>Bacillati</taxon>
        <taxon>Actinomycetota</taxon>
        <taxon>Actinomycetes</taxon>
        <taxon>Streptosporangiales</taxon>
        <taxon>Streptosporangiaceae</taxon>
        <taxon>Nonomuraea</taxon>
    </lineage>
</organism>
<proteinExistence type="predicted"/>
<feature type="domain" description="Reductase C-terminal" evidence="6">
    <location>
        <begin position="320"/>
        <end position="391"/>
    </location>
</feature>
<evidence type="ECO:0000256" key="4">
    <source>
        <dbReference type="ARBA" id="ARBA00023002"/>
    </source>
</evidence>
<protein>
    <submittedName>
        <fullName evidence="7">NAD(P)/FAD-dependent oxidoreductase</fullName>
    </submittedName>
</protein>
<comment type="caution">
    <text evidence="7">The sequence shown here is derived from an EMBL/GenBank/DDBJ whole genome shotgun (WGS) entry which is preliminary data.</text>
</comment>
<evidence type="ECO:0000256" key="1">
    <source>
        <dbReference type="ARBA" id="ARBA00001974"/>
    </source>
</evidence>
<dbReference type="PRINTS" id="PR00368">
    <property type="entry name" value="FADPNR"/>
</dbReference>
<sequence>MSGPARIVVVGASAAGLAAAEALRRDGFTGSLTLVGAERREPYDRPPLSKQILRGRWEPGRVTLRRHDARAALAADWRLGVAATALDTGARELALSDGGVLPYDGLVIATGVVPRRLPSGHGLGGVHVLRTLDDALALREGLLAARSAVVVGAGFLGSEVAAVARELGLDVTLVDPLPAPMIGPLGDQVAHLLAGLHVRHGVRLHLGTLVTGLSGRDGRVDGVDLDGGVHVPADLVLVAVGSEPAVGWLSGSGLDLGDGVECDHRCRAAPGVVAAGDVASWRHPRFGRLRVEHRLNATEQGTAAARTLLGGTAAFAPVPYFWTDQYDVKIQAYGLTGGAARFQIVAGDPASGRFAGLYGTDGHVTGAMTWNLPRQARELRRHVAEGTPWRQALREAATG</sequence>
<evidence type="ECO:0000259" key="5">
    <source>
        <dbReference type="Pfam" id="PF07992"/>
    </source>
</evidence>
<dbReference type="Gene3D" id="3.50.50.60">
    <property type="entry name" value="FAD/NAD(P)-binding domain"/>
    <property type="match status" value="2"/>
</dbReference>
<comment type="cofactor">
    <cofactor evidence="1">
        <name>FAD</name>
        <dbReference type="ChEBI" id="CHEBI:57692"/>
    </cofactor>
</comment>
<evidence type="ECO:0000313" key="8">
    <source>
        <dbReference type="Proteomes" id="UP001589647"/>
    </source>
</evidence>
<name>A0ABV5ILC0_9ACTN</name>
<dbReference type="Pfam" id="PF14759">
    <property type="entry name" value="Reductase_C"/>
    <property type="match status" value="1"/>
</dbReference>
<accession>A0ABV5ILC0</accession>
<keyword evidence="3" id="KW-0274">FAD</keyword>
<dbReference type="InterPro" id="IPR023753">
    <property type="entry name" value="FAD/NAD-binding_dom"/>
</dbReference>
<dbReference type="PRINTS" id="PR00411">
    <property type="entry name" value="PNDRDTASEI"/>
</dbReference>
<dbReference type="RefSeq" id="WP_189651911.1">
    <property type="nucleotide sequence ID" value="NZ_BMRC01000023.1"/>
</dbReference>
<feature type="domain" description="FAD/NAD(P)-binding" evidence="5">
    <location>
        <begin position="6"/>
        <end position="301"/>
    </location>
</feature>
<dbReference type="PANTHER" id="PTHR43557:SF2">
    <property type="entry name" value="RIESKE DOMAIN-CONTAINING PROTEIN-RELATED"/>
    <property type="match status" value="1"/>
</dbReference>
<dbReference type="Pfam" id="PF07992">
    <property type="entry name" value="Pyr_redox_2"/>
    <property type="match status" value="1"/>
</dbReference>
<dbReference type="Gene3D" id="3.30.390.30">
    <property type="match status" value="1"/>
</dbReference>
<gene>
    <name evidence="7" type="ORF">ACFFV7_29305</name>
</gene>
<dbReference type="SUPFAM" id="SSF51905">
    <property type="entry name" value="FAD/NAD(P)-binding domain"/>
    <property type="match status" value="2"/>
</dbReference>
<dbReference type="PANTHER" id="PTHR43557">
    <property type="entry name" value="APOPTOSIS-INDUCING FACTOR 1"/>
    <property type="match status" value="1"/>
</dbReference>
<dbReference type="InterPro" id="IPR036188">
    <property type="entry name" value="FAD/NAD-bd_sf"/>
</dbReference>
<evidence type="ECO:0000259" key="6">
    <source>
        <dbReference type="Pfam" id="PF14759"/>
    </source>
</evidence>
<evidence type="ECO:0000256" key="3">
    <source>
        <dbReference type="ARBA" id="ARBA00022827"/>
    </source>
</evidence>
<dbReference type="InterPro" id="IPR016156">
    <property type="entry name" value="FAD/NAD-linked_Rdtase_dimer_sf"/>
</dbReference>
<dbReference type="InterPro" id="IPR028202">
    <property type="entry name" value="Reductase_C"/>
</dbReference>